<feature type="transmembrane region" description="Helical" evidence="1">
    <location>
        <begin position="685"/>
        <end position="703"/>
    </location>
</feature>
<name>A2EYR7_TRIV3</name>
<reference evidence="3" key="1">
    <citation type="submission" date="2006-10" db="EMBL/GenBank/DDBJ databases">
        <authorList>
            <person name="Amadeo P."/>
            <person name="Zhao Q."/>
            <person name="Wortman J."/>
            <person name="Fraser-Liggett C."/>
            <person name="Carlton J."/>
        </authorList>
    </citation>
    <scope>NUCLEOTIDE SEQUENCE</scope>
    <source>
        <strain evidence="3">G3</strain>
    </source>
</reference>
<evidence type="ECO:0000256" key="1">
    <source>
        <dbReference type="SAM" id="Phobius"/>
    </source>
</evidence>
<feature type="chain" id="PRO_5002643585" evidence="2">
    <location>
        <begin position="19"/>
        <end position="1041"/>
    </location>
</feature>
<feature type="transmembrane region" description="Helical" evidence="1">
    <location>
        <begin position="339"/>
        <end position="358"/>
    </location>
</feature>
<feature type="transmembrane region" description="Helical" evidence="1">
    <location>
        <begin position="611"/>
        <end position="635"/>
    </location>
</feature>
<dbReference type="VEuPathDB" id="TrichDB:TVAGG3_0865970"/>
<keyword evidence="1" id="KW-1133">Transmembrane helix</keyword>
<dbReference type="EMBL" id="DS113543">
    <property type="protein sequence ID" value="EAY02214.1"/>
    <property type="molecule type" value="Genomic_DNA"/>
</dbReference>
<protein>
    <submittedName>
        <fullName evidence="3">Uncharacterized protein</fullName>
    </submittedName>
</protein>
<sequence>MFIPFVFVILFFLYRLFIEHKRSSIQPYLDQLDTFKDNYTVHAISTSLESLTTERQLRLLIYEGITAGNQIITSKSFVQFCLERFPRSQWMASYISFLCLLYWETNTIIYQFMLHTLSLDYFGMRNLHLFQAIFCLMQTSENLSPVIARELDEYRCEVAEFASLHRLFWKSVRNGNELSFHDSFFALHRKINSLARHVKILSMKYPYCSSIQSENALFFADIKHNYSKSSEFYSRAAKFLNSKRSFIFDEMTSNFSQLFLIPKQEPDKTRNEDDAKAIDELRFISNLEYHERALRYMTVVSSNDKYLQALSHTFSVPTNQQPVDIVFDKYRTIIIKITFYLPIVFFIIFGLIIIHFNIVNDSDAEDYKESTLILESMNLFRNQIYFIRQDARLLANILLDNFNEIVNKSIYYNISDSTWYDTMTILYFLSMEHTSAIEALFNEQFYIFSTRKVHQNVNFSIPGCDSTNCSLAYLYSDMHNSIKYMLNPKDPYRLTNTTLIQRLDDFSEKLMNLTDSTHEQLVHSHYNWIQDTIHRNKTVYWHLLLAILILSSITLLVYVISTLTLKKHVYAVIKTIQPAMLKSISSQFDKLISLEQKQTQTIQDHTFIKGILFFIASFAILFVYTVLMLLAQRYYKNNIQPRMTYLYPFPEPNDFSEFIIFMVGILEGTARWGIDLDVISKGTRLLLEMSLMTPVSCIYHLYFKTCYNCYAKTFYYEKFDSRSLWWLSYITLFLSLLCLIGFLYYTYQIIYLGRTVEDIMKFVPTSARKSNPVLQKFMAGDQIPIKEISDFARDIGIAPEMPEFFAVLYLDPLENVIQTKGQISSFLPFIPNNLGEVQEYLIRNSTDSGLSISNFFKLKSPLESRSLSINGREFSFSFSRKGSILLIKDDSHHHLSNDRTRMIERLHSTVKERKDRRKGMNLGQTVLLIIESKGKTTHSNIVKMLEPVTQVVDTRFRRIVCFSNLEKVTDIVKVTTEIFNNYGNEIRGVLHCGNSLSVLQSAVSIEKPRVFGQAYDEGRMMLSKAKIGELVQSDQFLALLI</sequence>
<evidence type="ECO:0000313" key="4">
    <source>
        <dbReference type="Proteomes" id="UP000001542"/>
    </source>
</evidence>
<gene>
    <name evidence="3" type="ORF">TVAG_451140</name>
</gene>
<dbReference type="AlphaFoldDB" id="A2EYR7"/>
<dbReference type="RefSeq" id="XP_001314552.1">
    <property type="nucleotide sequence ID" value="XM_001314524.1"/>
</dbReference>
<keyword evidence="1" id="KW-0472">Membrane</keyword>
<dbReference type="KEGG" id="tva:4760048"/>
<feature type="transmembrane region" description="Helical" evidence="1">
    <location>
        <begin position="723"/>
        <end position="745"/>
    </location>
</feature>
<accession>A2EYR7</accession>
<keyword evidence="4" id="KW-1185">Reference proteome</keyword>
<keyword evidence="1" id="KW-0812">Transmembrane</keyword>
<organism evidence="3 4">
    <name type="scientific">Trichomonas vaginalis (strain ATCC PRA-98 / G3)</name>
    <dbReference type="NCBI Taxonomy" id="412133"/>
    <lineage>
        <taxon>Eukaryota</taxon>
        <taxon>Metamonada</taxon>
        <taxon>Parabasalia</taxon>
        <taxon>Trichomonadida</taxon>
        <taxon>Trichomonadidae</taxon>
        <taxon>Trichomonas</taxon>
    </lineage>
</organism>
<keyword evidence="2" id="KW-0732">Signal</keyword>
<evidence type="ECO:0000313" key="3">
    <source>
        <dbReference type="EMBL" id="EAY02214.1"/>
    </source>
</evidence>
<dbReference type="InParanoid" id="A2EYR7"/>
<dbReference type="VEuPathDB" id="TrichDB:TVAG_451140"/>
<evidence type="ECO:0000256" key="2">
    <source>
        <dbReference type="SAM" id="SignalP"/>
    </source>
</evidence>
<reference evidence="3" key="2">
    <citation type="journal article" date="2007" name="Science">
        <title>Draft genome sequence of the sexually transmitted pathogen Trichomonas vaginalis.</title>
        <authorList>
            <person name="Carlton J.M."/>
            <person name="Hirt R.P."/>
            <person name="Silva J.C."/>
            <person name="Delcher A.L."/>
            <person name="Schatz M."/>
            <person name="Zhao Q."/>
            <person name="Wortman J.R."/>
            <person name="Bidwell S.L."/>
            <person name="Alsmark U.C.M."/>
            <person name="Besteiro S."/>
            <person name="Sicheritz-Ponten T."/>
            <person name="Noel C.J."/>
            <person name="Dacks J.B."/>
            <person name="Foster P.G."/>
            <person name="Simillion C."/>
            <person name="Van de Peer Y."/>
            <person name="Miranda-Saavedra D."/>
            <person name="Barton G.J."/>
            <person name="Westrop G.D."/>
            <person name="Mueller S."/>
            <person name="Dessi D."/>
            <person name="Fiori P.L."/>
            <person name="Ren Q."/>
            <person name="Paulsen I."/>
            <person name="Zhang H."/>
            <person name="Bastida-Corcuera F.D."/>
            <person name="Simoes-Barbosa A."/>
            <person name="Brown M.T."/>
            <person name="Hayes R.D."/>
            <person name="Mukherjee M."/>
            <person name="Okumura C.Y."/>
            <person name="Schneider R."/>
            <person name="Smith A.J."/>
            <person name="Vanacova S."/>
            <person name="Villalvazo M."/>
            <person name="Haas B.J."/>
            <person name="Pertea M."/>
            <person name="Feldblyum T.V."/>
            <person name="Utterback T.R."/>
            <person name="Shu C.L."/>
            <person name="Osoegawa K."/>
            <person name="de Jong P.J."/>
            <person name="Hrdy I."/>
            <person name="Horvathova L."/>
            <person name="Zubacova Z."/>
            <person name="Dolezal P."/>
            <person name="Malik S.B."/>
            <person name="Logsdon J.M. Jr."/>
            <person name="Henze K."/>
            <person name="Gupta A."/>
            <person name="Wang C.C."/>
            <person name="Dunne R.L."/>
            <person name="Upcroft J.A."/>
            <person name="Upcroft P."/>
            <person name="White O."/>
            <person name="Salzberg S.L."/>
            <person name="Tang P."/>
            <person name="Chiu C.-H."/>
            <person name="Lee Y.-S."/>
            <person name="Embley T.M."/>
            <person name="Coombs G.H."/>
            <person name="Mottram J.C."/>
            <person name="Tachezy J."/>
            <person name="Fraser-Liggett C.M."/>
            <person name="Johnson P.J."/>
        </authorList>
    </citation>
    <scope>NUCLEOTIDE SEQUENCE [LARGE SCALE GENOMIC DNA]</scope>
    <source>
        <strain evidence="3">G3</strain>
    </source>
</reference>
<proteinExistence type="predicted"/>
<dbReference type="Proteomes" id="UP000001542">
    <property type="component" value="Unassembled WGS sequence"/>
</dbReference>
<feature type="signal peptide" evidence="2">
    <location>
        <begin position="1"/>
        <end position="18"/>
    </location>
</feature>
<feature type="transmembrane region" description="Helical" evidence="1">
    <location>
        <begin position="539"/>
        <end position="560"/>
    </location>
</feature>
<feature type="transmembrane region" description="Helical" evidence="1">
    <location>
        <begin position="655"/>
        <end position="673"/>
    </location>
</feature>